<dbReference type="PhylomeDB" id="E9HVZ3"/>
<accession>E9HVZ3</accession>
<sequence>MKVASINIARISTPERLQLLLNYCVSNEFDVICLQEVAFSSCPILESRFQVFASPGPNKAGTAVLVSKTLKVQSHTGGLELVDVWKALRPRDSGHTYFHQGGSARIDRIYCSRSIRQEFTLITTDTTYVTDHAVLHAACSILPASPTVYLEAQYENIVGGCVSSAADDVYSSRRSSPTQIRQRRDLVGLRFKPVLNILAQASGVAAAVAAANAPRRSNIRRVRFEPPNNISSQSRQRFKPEPISLFGEDVRSNHHHVARTRTGRLRWRRQAEWNSGPSQWLLLHRLSPKKAGSTLLKSEPWASWETIPEH</sequence>
<dbReference type="Proteomes" id="UP000000305">
    <property type="component" value="Unassembled WGS sequence"/>
</dbReference>
<dbReference type="STRING" id="6669.E9HVZ3"/>
<dbReference type="HOGENOM" id="CLU_897926_0_0_1"/>
<dbReference type="SUPFAM" id="SSF56219">
    <property type="entry name" value="DNase I-like"/>
    <property type="match status" value="1"/>
</dbReference>
<reference evidence="1 2" key="1">
    <citation type="journal article" date="2011" name="Science">
        <title>The ecoresponsive genome of Daphnia pulex.</title>
        <authorList>
            <person name="Colbourne J.K."/>
            <person name="Pfrender M.E."/>
            <person name="Gilbert D."/>
            <person name="Thomas W.K."/>
            <person name="Tucker A."/>
            <person name="Oakley T.H."/>
            <person name="Tokishita S."/>
            <person name="Aerts A."/>
            <person name="Arnold G.J."/>
            <person name="Basu M.K."/>
            <person name="Bauer D.J."/>
            <person name="Caceres C.E."/>
            <person name="Carmel L."/>
            <person name="Casola C."/>
            <person name="Choi J.H."/>
            <person name="Detter J.C."/>
            <person name="Dong Q."/>
            <person name="Dusheyko S."/>
            <person name="Eads B.D."/>
            <person name="Frohlich T."/>
            <person name="Geiler-Samerotte K.A."/>
            <person name="Gerlach D."/>
            <person name="Hatcher P."/>
            <person name="Jogdeo S."/>
            <person name="Krijgsveld J."/>
            <person name="Kriventseva E.V."/>
            <person name="Kultz D."/>
            <person name="Laforsch C."/>
            <person name="Lindquist E."/>
            <person name="Lopez J."/>
            <person name="Manak J.R."/>
            <person name="Muller J."/>
            <person name="Pangilinan J."/>
            <person name="Patwardhan R.P."/>
            <person name="Pitluck S."/>
            <person name="Pritham E.J."/>
            <person name="Rechtsteiner A."/>
            <person name="Rho M."/>
            <person name="Rogozin I.B."/>
            <person name="Sakarya O."/>
            <person name="Salamov A."/>
            <person name="Schaack S."/>
            <person name="Shapiro H."/>
            <person name="Shiga Y."/>
            <person name="Skalitzky C."/>
            <person name="Smith Z."/>
            <person name="Souvorov A."/>
            <person name="Sung W."/>
            <person name="Tang Z."/>
            <person name="Tsuchiya D."/>
            <person name="Tu H."/>
            <person name="Vos H."/>
            <person name="Wang M."/>
            <person name="Wolf Y.I."/>
            <person name="Yamagata H."/>
            <person name="Yamada T."/>
            <person name="Ye Y."/>
            <person name="Shaw J.R."/>
            <person name="Andrews J."/>
            <person name="Crease T.J."/>
            <person name="Tang H."/>
            <person name="Lucas S.M."/>
            <person name="Robertson H.M."/>
            <person name="Bork P."/>
            <person name="Koonin E.V."/>
            <person name="Zdobnov E.M."/>
            <person name="Grigoriev I.V."/>
            <person name="Lynch M."/>
            <person name="Boore J.L."/>
        </authorList>
    </citation>
    <scope>NUCLEOTIDE SEQUENCE [LARGE SCALE GENOMIC DNA]</scope>
</reference>
<keyword evidence="2" id="KW-1185">Reference proteome</keyword>
<dbReference type="AlphaFoldDB" id="E9HVZ3"/>
<dbReference type="Gene3D" id="3.60.10.10">
    <property type="entry name" value="Endonuclease/exonuclease/phosphatase"/>
    <property type="match status" value="2"/>
</dbReference>
<dbReference type="KEGG" id="dpx:DAPPUDRAFT_267098"/>
<name>E9HVZ3_DAPPU</name>
<dbReference type="InterPro" id="IPR036691">
    <property type="entry name" value="Endo/exonu/phosph_ase_sf"/>
</dbReference>
<evidence type="ECO:0008006" key="3">
    <source>
        <dbReference type="Google" id="ProtNLM"/>
    </source>
</evidence>
<dbReference type="EMBL" id="GL732883">
    <property type="protein sequence ID" value="EFX64087.1"/>
    <property type="molecule type" value="Genomic_DNA"/>
</dbReference>
<gene>
    <name evidence="1" type="ORF">DAPPUDRAFT_267098</name>
</gene>
<evidence type="ECO:0000313" key="2">
    <source>
        <dbReference type="Proteomes" id="UP000000305"/>
    </source>
</evidence>
<dbReference type="OrthoDB" id="410104at2759"/>
<proteinExistence type="predicted"/>
<dbReference type="InParanoid" id="E9HVZ3"/>
<organism evidence="1 2">
    <name type="scientific">Daphnia pulex</name>
    <name type="common">Water flea</name>
    <dbReference type="NCBI Taxonomy" id="6669"/>
    <lineage>
        <taxon>Eukaryota</taxon>
        <taxon>Metazoa</taxon>
        <taxon>Ecdysozoa</taxon>
        <taxon>Arthropoda</taxon>
        <taxon>Crustacea</taxon>
        <taxon>Branchiopoda</taxon>
        <taxon>Diplostraca</taxon>
        <taxon>Cladocera</taxon>
        <taxon>Anomopoda</taxon>
        <taxon>Daphniidae</taxon>
        <taxon>Daphnia</taxon>
    </lineage>
</organism>
<evidence type="ECO:0000313" key="1">
    <source>
        <dbReference type="EMBL" id="EFX64087.1"/>
    </source>
</evidence>
<protein>
    <recommendedName>
        <fullName evidence="3">Endonuclease/exonuclease/phosphatase domain-containing protein</fullName>
    </recommendedName>
</protein>